<evidence type="ECO:0000256" key="11">
    <source>
        <dbReference type="ARBA" id="ARBA00023242"/>
    </source>
</evidence>
<evidence type="ECO:0000256" key="8">
    <source>
        <dbReference type="ARBA" id="ARBA00022842"/>
    </source>
</evidence>
<evidence type="ECO:0000256" key="4">
    <source>
        <dbReference type="ARBA" id="ARBA00022723"/>
    </source>
</evidence>
<comment type="subcellular location">
    <subcellularLocation>
        <location evidence="2">Nucleus</location>
    </subcellularLocation>
</comment>
<dbReference type="Gene3D" id="1.10.150.670">
    <property type="entry name" value="Crossover junction endonuclease EME1, DNA-binding domain"/>
    <property type="match status" value="1"/>
</dbReference>
<keyword evidence="9" id="KW-0233">DNA recombination</keyword>
<evidence type="ECO:0000256" key="10">
    <source>
        <dbReference type="ARBA" id="ARBA00023204"/>
    </source>
</evidence>
<dbReference type="PANTHER" id="PTHR21077">
    <property type="entry name" value="EME1 PROTEIN"/>
    <property type="match status" value="1"/>
</dbReference>
<dbReference type="PANTHER" id="PTHR21077:SF5">
    <property type="entry name" value="CROSSOVER JUNCTION ENDONUCLEASE MMS4"/>
    <property type="match status" value="1"/>
</dbReference>
<dbReference type="GO" id="GO:0048476">
    <property type="term" value="C:Holliday junction resolvase complex"/>
    <property type="evidence" value="ECO:0007669"/>
    <property type="project" value="InterPro"/>
</dbReference>
<dbReference type="InterPro" id="IPR033310">
    <property type="entry name" value="Mms4/EME1/EME2"/>
</dbReference>
<proteinExistence type="predicted"/>
<dbReference type="GO" id="GO:0006302">
    <property type="term" value="P:double-strand break repair"/>
    <property type="evidence" value="ECO:0007669"/>
    <property type="project" value="TreeGrafter"/>
</dbReference>
<evidence type="ECO:0000313" key="15">
    <source>
        <dbReference type="Proteomes" id="UP000077115"/>
    </source>
</evidence>
<evidence type="ECO:0000313" key="14">
    <source>
        <dbReference type="EMBL" id="OAJ40302.1"/>
    </source>
</evidence>
<name>A0A177WKG3_BATDL</name>
<dbReference type="GO" id="GO:0005634">
    <property type="term" value="C:nucleus"/>
    <property type="evidence" value="ECO:0007669"/>
    <property type="project" value="UniProtKB-SubCell"/>
</dbReference>
<dbReference type="VEuPathDB" id="FungiDB:BDEG_24052"/>
<keyword evidence="11" id="KW-0539">Nucleus</keyword>
<accession>A0A177WKG3</accession>
<reference evidence="14 15" key="2">
    <citation type="submission" date="2016-05" db="EMBL/GenBank/DDBJ databases">
        <title>Lineage-specific infection strategies underlie the spectrum of fungal disease in amphibians.</title>
        <authorList>
            <person name="Cuomo C.A."/>
            <person name="Farrer R.A."/>
            <person name="James T."/>
            <person name="Longcore J."/>
            <person name="Birren B."/>
        </authorList>
    </citation>
    <scope>NUCLEOTIDE SEQUENCE [LARGE SCALE GENOMIC DNA]</scope>
    <source>
        <strain evidence="14 15">JEL423</strain>
    </source>
</reference>
<gene>
    <name evidence="14" type="ORF">BDEG_24052</name>
</gene>
<dbReference type="Proteomes" id="UP000077115">
    <property type="component" value="Unassembled WGS sequence"/>
</dbReference>
<dbReference type="GO" id="GO:0046872">
    <property type="term" value="F:metal ion binding"/>
    <property type="evidence" value="ECO:0007669"/>
    <property type="project" value="UniProtKB-KW"/>
</dbReference>
<keyword evidence="4" id="KW-0479">Metal-binding</keyword>
<dbReference type="Gene3D" id="3.40.50.10130">
    <property type="match status" value="1"/>
</dbReference>
<evidence type="ECO:0000256" key="7">
    <source>
        <dbReference type="ARBA" id="ARBA00022801"/>
    </source>
</evidence>
<keyword evidence="12" id="KW-0469">Meiosis</keyword>
<comment type="cofactor">
    <cofactor evidence="1">
        <name>Mg(2+)</name>
        <dbReference type="ChEBI" id="CHEBI:18420"/>
    </cofactor>
</comment>
<evidence type="ECO:0000256" key="13">
    <source>
        <dbReference type="SAM" id="MobiDB-lite"/>
    </source>
</evidence>
<feature type="compositionally biased region" description="Basic and acidic residues" evidence="13">
    <location>
        <begin position="179"/>
        <end position="204"/>
    </location>
</feature>
<dbReference type="GO" id="GO:0031297">
    <property type="term" value="P:replication fork processing"/>
    <property type="evidence" value="ECO:0007669"/>
    <property type="project" value="TreeGrafter"/>
</dbReference>
<evidence type="ECO:0000256" key="9">
    <source>
        <dbReference type="ARBA" id="ARBA00023172"/>
    </source>
</evidence>
<dbReference type="GO" id="GO:0031573">
    <property type="term" value="P:mitotic intra-S DNA damage checkpoint signaling"/>
    <property type="evidence" value="ECO:0007669"/>
    <property type="project" value="TreeGrafter"/>
</dbReference>
<keyword evidence="5" id="KW-0255">Endonuclease</keyword>
<dbReference type="eggNOG" id="ENOG502R8ER">
    <property type="taxonomic scope" value="Eukaryota"/>
</dbReference>
<feature type="compositionally biased region" description="Polar residues" evidence="13">
    <location>
        <begin position="166"/>
        <end position="176"/>
    </location>
</feature>
<dbReference type="GO" id="GO:0000712">
    <property type="term" value="P:resolution of meiotic recombination intermediates"/>
    <property type="evidence" value="ECO:0007669"/>
    <property type="project" value="TreeGrafter"/>
</dbReference>
<keyword evidence="6" id="KW-0227">DNA damage</keyword>
<keyword evidence="8" id="KW-0460">Magnesium</keyword>
<evidence type="ECO:0000256" key="5">
    <source>
        <dbReference type="ARBA" id="ARBA00022759"/>
    </source>
</evidence>
<keyword evidence="7" id="KW-0378">Hydrolase</keyword>
<dbReference type="InterPro" id="IPR042530">
    <property type="entry name" value="EME1/EME2_C"/>
</dbReference>
<protein>
    <submittedName>
        <fullName evidence="14">Uncharacterized protein</fullName>
    </submittedName>
</protein>
<reference evidence="14 15" key="1">
    <citation type="submission" date="2006-10" db="EMBL/GenBank/DDBJ databases">
        <title>The Genome Sequence of Batrachochytrium dendrobatidis JEL423.</title>
        <authorList>
            <consortium name="The Broad Institute Genome Sequencing Platform"/>
            <person name="Birren B."/>
            <person name="Lander E."/>
            <person name="Galagan J."/>
            <person name="Cuomo C."/>
            <person name="Devon K."/>
            <person name="Jaffe D."/>
            <person name="Butler J."/>
            <person name="Alvarez P."/>
            <person name="Gnerre S."/>
            <person name="Grabherr M."/>
            <person name="Kleber M."/>
            <person name="Mauceli E."/>
            <person name="Brockman W."/>
            <person name="Young S."/>
            <person name="LaButti K."/>
            <person name="Sykes S."/>
            <person name="DeCaprio D."/>
            <person name="Crawford M."/>
            <person name="Koehrsen M."/>
            <person name="Engels R."/>
            <person name="Montgomery P."/>
            <person name="Pearson M."/>
            <person name="Howarth C."/>
            <person name="Larson L."/>
            <person name="White J."/>
            <person name="O'Leary S."/>
            <person name="Kodira C."/>
            <person name="Zeng Q."/>
            <person name="Yandava C."/>
            <person name="Alvarado L."/>
            <person name="Longcore J."/>
            <person name="James T."/>
        </authorList>
    </citation>
    <scope>NUCLEOTIDE SEQUENCE [LARGE SCALE GENOMIC DNA]</scope>
    <source>
        <strain evidence="14 15">JEL423</strain>
    </source>
</reference>
<dbReference type="OrthoDB" id="343092at2759"/>
<keyword evidence="10" id="KW-0234">DNA repair</keyword>
<evidence type="ECO:0000256" key="6">
    <source>
        <dbReference type="ARBA" id="ARBA00022763"/>
    </source>
</evidence>
<dbReference type="Pfam" id="PF21292">
    <property type="entry name" value="EME1-MUS81_C"/>
    <property type="match status" value="1"/>
</dbReference>
<dbReference type="AlphaFoldDB" id="A0A177WKG3"/>
<evidence type="ECO:0000256" key="1">
    <source>
        <dbReference type="ARBA" id="ARBA00001946"/>
    </source>
</evidence>
<dbReference type="GO" id="GO:0008821">
    <property type="term" value="F:crossover junction DNA endonuclease activity"/>
    <property type="evidence" value="ECO:0007669"/>
    <property type="project" value="TreeGrafter"/>
</dbReference>
<evidence type="ECO:0000256" key="2">
    <source>
        <dbReference type="ARBA" id="ARBA00004123"/>
    </source>
</evidence>
<dbReference type="EMBL" id="DS022304">
    <property type="protein sequence ID" value="OAJ40302.1"/>
    <property type="molecule type" value="Genomic_DNA"/>
</dbReference>
<feature type="region of interest" description="Disordered" evidence="13">
    <location>
        <begin position="166"/>
        <end position="204"/>
    </location>
</feature>
<evidence type="ECO:0000256" key="12">
    <source>
        <dbReference type="ARBA" id="ARBA00023254"/>
    </source>
</evidence>
<dbReference type="STRING" id="403673.A0A177WKG3"/>
<keyword evidence="3" id="KW-0540">Nuclease</keyword>
<evidence type="ECO:0000256" key="3">
    <source>
        <dbReference type="ARBA" id="ARBA00022722"/>
    </source>
</evidence>
<sequence>MNDQDLVQNSVLIPSKRPEKIAAEKSGLLQNLGPTSSRSSQLINPTPYALTSPQLVQHIISLDSSDPDIINTHLLTQDTYHNSDCFEEECNAITPKAPPKQRHVFADLEFESSRAVYKNLKTDSALIPIAHMSPKLESEMTDMSSPPRIISKEHLTLKSLKENISTGLKSSNSMSDETTLQKKETEKQAKQAERERRKTEKQQLKEAAEIERRILKQVQSSNKLRGKADCITEIIVEFSSEWETSSLGKFCIDAIQQCGAHSRIVDATVSGKIITWRRKTNRTWNEDLSLWDVCPTYISTEPYVLVLLTGKQLAELCITTALLRHFESLMTSYPGSHIIYLIEDLDAFYKQREKSHQAHYTRQIRSALIEANKSRAAIASTCNQNGELIGLNDLSSNQPPLSQNRMHSPIDDGLPCRKVVDEFLVRLQFTTKGRCYVHSTKSAETASWIVSYTEQIAFAPEQRHRSMTSLNMNFGDKVKTGKSASDSWQKALEQIPQVTSAKAAAICEKYPTFSKLMQAYAACDSKQKAESLLVGIKASGTGHAIGLSLSKQSDR</sequence>
<organism evidence="14 15">
    <name type="scientific">Batrachochytrium dendrobatidis (strain JEL423)</name>
    <dbReference type="NCBI Taxonomy" id="403673"/>
    <lineage>
        <taxon>Eukaryota</taxon>
        <taxon>Fungi</taxon>
        <taxon>Fungi incertae sedis</taxon>
        <taxon>Chytridiomycota</taxon>
        <taxon>Chytridiomycota incertae sedis</taxon>
        <taxon>Chytridiomycetes</taxon>
        <taxon>Rhizophydiales</taxon>
        <taxon>Rhizophydiales incertae sedis</taxon>
        <taxon>Batrachochytrium</taxon>
    </lineage>
</organism>